<dbReference type="InterPro" id="IPR016181">
    <property type="entry name" value="Acyl_CoA_acyltransferase"/>
</dbReference>
<keyword evidence="1" id="KW-0808">Transferase</keyword>
<dbReference type="PANTHER" id="PTHR13947:SF37">
    <property type="entry name" value="LD18367P"/>
    <property type="match status" value="1"/>
</dbReference>
<dbReference type="RefSeq" id="WP_104809196.1">
    <property type="nucleotide sequence ID" value="NZ_MQUA01000013.1"/>
</dbReference>
<dbReference type="Proteomes" id="UP000239522">
    <property type="component" value="Unassembled WGS sequence"/>
</dbReference>
<dbReference type="EMBL" id="MQUA01000013">
    <property type="protein sequence ID" value="PQB06956.1"/>
    <property type="molecule type" value="Genomic_DNA"/>
</dbReference>
<dbReference type="InterPro" id="IPR000182">
    <property type="entry name" value="GNAT_dom"/>
</dbReference>
<accession>A0A2S7KWI3</accession>
<comment type="caution">
    <text evidence="3">The sequence shown here is derived from an EMBL/GenBank/DDBJ whole genome shotgun (WGS) entry which is preliminary data.</text>
</comment>
<protein>
    <submittedName>
        <fullName evidence="3">MarR family transcriptional regulator</fullName>
    </submittedName>
</protein>
<dbReference type="PANTHER" id="PTHR13947">
    <property type="entry name" value="GNAT FAMILY N-ACETYLTRANSFERASE"/>
    <property type="match status" value="1"/>
</dbReference>
<dbReference type="GO" id="GO:0008080">
    <property type="term" value="F:N-acetyltransferase activity"/>
    <property type="evidence" value="ECO:0007669"/>
    <property type="project" value="InterPro"/>
</dbReference>
<evidence type="ECO:0000313" key="3">
    <source>
        <dbReference type="EMBL" id="PQB06956.1"/>
    </source>
</evidence>
<evidence type="ECO:0000259" key="2">
    <source>
        <dbReference type="PROSITE" id="PS51186"/>
    </source>
</evidence>
<proteinExistence type="predicted"/>
<dbReference type="CDD" id="cd04301">
    <property type="entry name" value="NAT_SF"/>
    <property type="match status" value="1"/>
</dbReference>
<dbReference type="InterPro" id="IPR050769">
    <property type="entry name" value="NAT_camello-type"/>
</dbReference>
<evidence type="ECO:0000313" key="4">
    <source>
        <dbReference type="Proteomes" id="UP000239522"/>
    </source>
</evidence>
<feature type="domain" description="N-acetyltransferase" evidence="2">
    <location>
        <begin position="4"/>
        <end position="153"/>
    </location>
</feature>
<dbReference type="AlphaFoldDB" id="A0A2S7KWI3"/>
<dbReference type="Pfam" id="PF00583">
    <property type="entry name" value="Acetyltransf_1"/>
    <property type="match status" value="1"/>
</dbReference>
<organism evidence="3 4">
    <name type="scientific">Polaribacter filamentus</name>
    <dbReference type="NCBI Taxonomy" id="53483"/>
    <lineage>
        <taxon>Bacteria</taxon>
        <taxon>Pseudomonadati</taxon>
        <taxon>Bacteroidota</taxon>
        <taxon>Flavobacteriia</taxon>
        <taxon>Flavobacteriales</taxon>
        <taxon>Flavobacteriaceae</taxon>
    </lineage>
</organism>
<sequence length="153" mass="17781">MKDLQIRKYEDRYHQQFKEISLDWLHKYNLYEKADDDLLDNPNEYIEKGSLIFLAHLNDKIVGTISLIPIDKYKYEILKLGVAEGHKGLGIGAKLMQVCIDICIEKKVKTITLESSSRLKSALKLYEKLGFIHIEVIDAHFESADVKMELKLR</sequence>
<dbReference type="SUPFAM" id="SSF55729">
    <property type="entry name" value="Acyl-CoA N-acyltransferases (Nat)"/>
    <property type="match status" value="1"/>
</dbReference>
<evidence type="ECO:0000256" key="1">
    <source>
        <dbReference type="ARBA" id="ARBA00022679"/>
    </source>
</evidence>
<dbReference type="OrthoDB" id="1431064at2"/>
<keyword evidence="4" id="KW-1185">Reference proteome</keyword>
<reference evidence="3 4" key="1">
    <citation type="submission" date="2016-11" db="EMBL/GenBank/DDBJ databases">
        <title>Trade-off between light-utilization and light-protection in marine flavobacteria.</title>
        <authorList>
            <person name="Kumagai Y."/>
        </authorList>
    </citation>
    <scope>NUCLEOTIDE SEQUENCE [LARGE SCALE GENOMIC DNA]</scope>
    <source>
        <strain evidence="3 4">ATCC 700397</strain>
    </source>
</reference>
<gene>
    <name evidence="3" type="ORF">BST83_07165</name>
</gene>
<name>A0A2S7KWI3_9FLAO</name>
<dbReference type="Gene3D" id="3.40.630.30">
    <property type="match status" value="1"/>
</dbReference>
<dbReference type="PROSITE" id="PS51186">
    <property type="entry name" value="GNAT"/>
    <property type="match status" value="1"/>
</dbReference>